<keyword evidence="1" id="KW-0479">Metal-binding</keyword>
<dbReference type="InterPro" id="IPR039171">
    <property type="entry name" value="Cwc2/Slt11"/>
</dbReference>
<organism evidence="8">
    <name type="scientific">Tanacetum cinerariifolium</name>
    <name type="common">Dalmatian daisy</name>
    <name type="synonym">Chrysanthemum cinerariifolium</name>
    <dbReference type="NCBI Taxonomy" id="118510"/>
    <lineage>
        <taxon>Eukaryota</taxon>
        <taxon>Viridiplantae</taxon>
        <taxon>Streptophyta</taxon>
        <taxon>Embryophyta</taxon>
        <taxon>Tracheophyta</taxon>
        <taxon>Spermatophyta</taxon>
        <taxon>Magnoliopsida</taxon>
        <taxon>eudicotyledons</taxon>
        <taxon>Gunneridae</taxon>
        <taxon>Pentapetalae</taxon>
        <taxon>asterids</taxon>
        <taxon>campanulids</taxon>
        <taxon>Asterales</taxon>
        <taxon>Asteraceae</taxon>
        <taxon>Asteroideae</taxon>
        <taxon>Anthemideae</taxon>
        <taxon>Anthemidinae</taxon>
        <taxon>Tanacetum</taxon>
    </lineage>
</organism>
<evidence type="ECO:0000256" key="4">
    <source>
        <dbReference type="ARBA" id="ARBA00022884"/>
    </source>
</evidence>
<dbReference type="PROSITE" id="PS50102">
    <property type="entry name" value="RRM"/>
    <property type="match status" value="1"/>
</dbReference>
<dbReference type="GO" id="GO:0036002">
    <property type="term" value="F:pre-mRNA binding"/>
    <property type="evidence" value="ECO:0007669"/>
    <property type="project" value="TreeGrafter"/>
</dbReference>
<dbReference type="GO" id="GO:0000974">
    <property type="term" value="C:Prp19 complex"/>
    <property type="evidence" value="ECO:0007669"/>
    <property type="project" value="TreeGrafter"/>
</dbReference>
<dbReference type="PANTHER" id="PTHR14089">
    <property type="entry name" value="PRE-MRNA-SPLICING FACTOR RBM22"/>
    <property type="match status" value="1"/>
</dbReference>
<feature type="transmembrane region" description="Helical" evidence="6">
    <location>
        <begin position="164"/>
        <end position="188"/>
    </location>
</feature>
<proteinExistence type="predicted"/>
<evidence type="ECO:0000256" key="2">
    <source>
        <dbReference type="ARBA" id="ARBA00022771"/>
    </source>
</evidence>
<feature type="domain" description="RRM" evidence="7">
    <location>
        <begin position="56"/>
        <end position="113"/>
    </location>
</feature>
<dbReference type="SUPFAM" id="SSF54928">
    <property type="entry name" value="RNA-binding domain, RBD"/>
    <property type="match status" value="1"/>
</dbReference>
<gene>
    <name evidence="8" type="ORF">Tci_063377</name>
</gene>
<dbReference type="Pfam" id="PF00076">
    <property type="entry name" value="RRM_1"/>
    <property type="match status" value="1"/>
</dbReference>
<dbReference type="GO" id="GO:0071006">
    <property type="term" value="C:U2-type catalytic step 1 spliceosome"/>
    <property type="evidence" value="ECO:0007669"/>
    <property type="project" value="TreeGrafter"/>
</dbReference>
<accession>A0A6L2P1D4</accession>
<dbReference type="InterPro" id="IPR000504">
    <property type="entry name" value="RRM_dom"/>
</dbReference>
<dbReference type="GO" id="GO:0017070">
    <property type="term" value="F:U6 snRNA binding"/>
    <property type="evidence" value="ECO:0007669"/>
    <property type="project" value="TreeGrafter"/>
</dbReference>
<dbReference type="GO" id="GO:0008270">
    <property type="term" value="F:zinc ion binding"/>
    <property type="evidence" value="ECO:0007669"/>
    <property type="project" value="UniProtKB-KW"/>
</dbReference>
<keyword evidence="2" id="KW-0863">Zinc-finger</keyword>
<dbReference type="InterPro" id="IPR012677">
    <property type="entry name" value="Nucleotide-bd_a/b_plait_sf"/>
</dbReference>
<evidence type="ECO:0000256" key="6">
    <source>
        <dbReference type="SAM" id="Phobius"/>
    </source>
</evidence>
<evidence type="ECO:0000256" key="3">
    <source>
        <dbReference type="ARBA" id="ARBA00022833"/>
    </source>
</evidence>
<keyword evidence="6" id="KW-1133">Transmembrane helix</keyword>
<dbReference type="AlphaFoldDB" id="A0A6L2P1D4"/>
<dbReference type="FunFam" id="3.30.70.330:FF:000476">
    <property type="entry name" value="Zinc finger CCCH domain-containing protein 4"/>
    <property type="match status" value="1"/>
</dbReference>
<dbReference type="GO" id="GO:0071007">
    <property type="term" value="C:U2-type catalytic step 2 spliceosome"/>
    <property type="evidence" value="ECO:0007669"/>
    <property type="project" value="TreeGrafter"/>
</dbReference>
<dbReference type="PANTHER" id="PTHR14089:SF6">
    <property type="entry name" value="PRE-MRNA-SPLICING FACTOR RBM22"/>
    <property type="match status" value="1"/>
</dbReference>
<keyword evidence="6" id="KW-0472">Membrane</keyword>
<protein>
    <submittedName>
        <fullName evidence="8">Zinc finger CCCH domain-containing protein 49-like</fullName>
    </submittedName>
</protein>
<dbReference type="InterPro" id="IPR035979">
    <property type="entry name" value="RBD_domain_sf"/>
</dbReference>
<sequence>MHAKLNVSAVKISLVSSSEVNVQEALNALTGMSCLSLASCPTRILKTVTTEDESIRTLYVGGLDARVSEQDLRENFYSHGEIESVKMVLQHACAFVTYTTREAAKKAADELLNKLAWVCTWWIVTSGCYITSAKPILAARNFCWSGPCPNRYKKDEYLGRKYGLFIRVQDAIGLLGLALLFGWCVRMIDDGRWMMT</sequence>
<evidence type="ECO:0000256" key="1">
    <source>
        <dbReference type="ARBA" id="ARBA00022723"/>
    </source>
</evidence>
<name>A0A6L2P1D4_TANCI</name>
<dbReference type="EMBL" id="BKCJ010010395">
    <property type="protein sequence ID" value="GEU91399.1"/>
    <property type="molecule type" value="Genomic_DNA"/>
</dbReference>
<evidence type="ECO:0000259" key="7">
    <source>
        <dbReference type="PROSITE" id="PS50102"/>
    </source>
</evidence>
<keyword evidence="4 5" id="KW-0694">RNA-binding</keyword>
<reference evidence="8" key="1">
    <citation type="journal article" date="2019" name="Sci. Rep.">
        <title>Draft genome of Tanacetum cinerariifolium, the natural source of mosquito coil.</title>
        <authorList>
            <person name="Yamashiro T."/>
            <person name="Shiraishi A."/>
            <person name="Satake H."/>
            <person name="Nakayama K."/>
        </authorList>
    </citation>
    <scope>NUCLEOTIDE SEQUENCE</scope>
</reference>
<dbReference type="Gene3D" id="3.30.70.330">
    <property type="match status" value="1"/>
</dbReference>
<evidence type="ECO:0000256" key="5">
    <source>
        <dbReference type="PROSITE-ProRule" id="PRU00176"/>
    </source>
</evidence>
<keyword evidence="3" id="KW-0862">Zinc</keyword>
<evidence type="ECO:0000313" key="8">
    <source>
        <dbReference type="EMBL" id="GEU91399.1"/>
    </source>
</evidence>
<dbReference type="SMART" id="SM00360">
    <property type="entry name" value="RRM"/>
    <property type="match status" value="1"/>
</dbReference>
<comment type="caution">
    <text evidence="8">The sequence shown here is derived from an EMBL/GenBank/DDBJ whole genome shotgun (WGS) entry which is preliminary data.</text>
</comment>
<keyword evidence="6" id="KW-0812">Transmembrane</keyword>